<evidence type="ECO:0000256" key="4">
    <source>
        <dbReference type="ARBA" id="ARBA00022840"/>
    </source>
</evidence>
<gene>
    <name evidence="8" type="ORF">FWILDA_LOCUS203</name>
</gene>
<keyword evidence="2" id="KW-0436">Ligase</keyword>
<dbReference type="GO" id="GO:0004832">
    <property type="term" value="F:valine-tRNA ligase activity"/>
    <property type="evidence" value="ECO:0007669"/>
    <property type="project" value="UniProtKB-EC"/>
</dbReference>
<keyword evidence="6" id="KW-0030">Aminoacyl-tRNA synthetase</keyword>
<dbReference type="InterPro" id="IPR009008">
    <property type="entry name" value="Val/Leu/Ile-tRNA-synth_edit"/>
</dbReference>
<name>A0A9W4S9J4_9GLOM</name>
<keyword evidence="3" id="KW-0547">Nucleotide-binding</keyword>
<keyword evidence="4" id="KW-0067">ATP-binding</keyword>
<dbReference type="OrthoDB" id="2400002at2759"/>
<dbReference type="PANTHER" id="PTHR11946:SF93">
    <property type="entry name" value="VALINE--TRNA LIGASE, CHLOROPLASTIC_MITOCHONDRIAL 2"/>
    <property type="match status" value="1"/>
</dbReference>
<dbReference type="Proteomes" id="UP001153678">
    <property type="component" value="Unassembled WGS sequence"/>
</dbReference>
<evidence type="ECO:0000256" key="1">
    <source>
        <dbReference type="ARBA" id="ARBA00013169"/>
    </source>
</evidence>
<evidence type="ECO:0000256" key="6">
    <source>
        <dbReference type="ARBA" id="ARBA00023146"/>
    </source>
</evidence>
<keyword evidence="9" id="KW-1185">Reference proteome</keyword>
<evidence type="ECO:0000256" key="3">
    <source>
        <dbReference type="ARBA" id="ARBA00022741"/>
    </source>
</evidence>
<dbReference type="PANTHER" id="PTHR11946">
    <property type="entry name" value="VALYL-TRNA SYNTHETASES"/>
    <property type="match status" value="1"/>
</dbReference>
<organism evidence="8 9">
    <name type="scientific">Funneliformis geosporum</name>
    <dbReference type="NCBI Taxonomy" id="1117311"/>
    <lineage>
        <taxon>Eukaryota</taxon>
        <taxon>Fungi</taxon>
        <taxon>Fungi incertae sedis</taxon>
        <taxon>Mucoromycota</taxon>
        <taxon>Glomeromycotina</taxon>
        <taxon>Glomeromycetes</taxon>
        <taxon>Glomerales</taxon>
        <taxon>Glomeraceae</taxon>
        <taxon>Funneliformis</taxon>
    </lineage>
</organism>
<dbReference type="GO" id="GO:0002161">
    <property type="term" value="F:aminoacyl-tRNA deacylase activity"/>
    <property type="evidence" value="ECO:0007669"/>
    <property type="project" value="InterPro"/>
</dbReference>
<dbReference type="InterPro" id="IPR002303">
    <property type="entry name" value="Valyl-tRNA_ligase"/>
</dbReference>
<dbReference type="GO" id="GO:0005829">
    <property type="term" value="C:cytosol"/>
    <property type="evidence" value="ECO:0007669"/>
    <property type="project" value="TreeGrafter"/>
</dbReference>
<dbReference type="GO" id="GO:0006438">
    <property type="term" value="P:valyl-tRNA aminoacylation"/>
    <property type="evidence" value="ECO:0007669"/>
    <property type="project" value="InterPro"/>
</dbReference>
<proteinExistence type="predicted"/>
<dbReference type="Gene3D" id="3.40.50.620">
    <property type="entry name" value="HUPs"/>
    <property type="match status" value="1"/>
</dbReference>
<dbReference type="EC" id="6.1.1.9" evidence="1"/>
<dbReference type="EMBL" id="CAMKVN010000012">
    <property type="protein sequence ID" value="CAI2161740.1"/>
    <property type="molecule type" value="Genomic_DNA"/>
</dbReference>
<comment type="caution">
    <text evidence="8">The sequence shown here is derived from an EMBL/GenBank/DDBJ whole genome shotgun (WGS) entry which is preliminary data.</text>
</comment>
<keyword evidence="5" id="KW-0648">Protein biosynthesis</keyword>
<dbReference type="SUPFAM" id="SSF50677">
    <property type="entry name" value="ValRS/IleRS/LeuRS editing domain"/>
    <property type="match status" value="1"/>
</dbReference>
<evidence type="ECO:0000256" key="5">
    <source>
        <dbReference type="ARBA" id="ARBA00022917"/>
    </source>
</evidence>
<dbReference type="SUPFAM" id="SSF52374">
    <property type="entry name" value="Nucleotidylyl transferase"/>
    <property type="match status" value="1"/>
</dbReference>
<evidence type="ECO:0000313" key="9">
    <source>
        <dbReference type="Proteomes" id="UP001153678"/>
    </source>
</evidence>
<evidence type="ECO:0000313" key="8">
    <source>
        <dbReference type="EMBL" id="CAI2161740.1"/>
    </source>
</evidence>
<protein>
    <recommendedName>
        <fullName evidence="1">valine--tRNA ligase</fullName>
        <ecNumber evidence="1">6.1.1.9</ecNumber>
    </recommendedName>
    <alternativeName>
        <fullName evidence="7">Valyl-tRNA synthetase</fullName>
    </alternativeName>
</protein>
<evidence type="ECO:0000256" key="7">
    <source>
        <dbReference type="ARBA" id="ARBA00029936"/>
    </source>
</evidence>
<accession>A0A9W4S9J4</accession>
<dbReference type="Gene3D" id="3.90.740.10">
    <property type="entry name" value="Valyl/Leucyl/Isoleucyl-tRNA synthetase, editing domain"/>
    <property type="match status" value="1"/>
</dbReference>
<evidence type="ECO:0000256" key="2">
    <source>
        <dbReference type="ARBA" id="ARBA00022598"/>
    </source>
</evidence>
<dbReference type="GO" id="GO:0005524">
    <property type="term" value="F:ATP binding"/>
    <property type="evidence" value="ECO:0007669"/>
    <property type="project" value="UniProtKB-KW"/>
</dbReference>
<dbReference type="AlphaFoldDB" id="A0A9W4S9J4"/>
<sequence length="249" mass="28407">MDHAGISTQSKIENLNLAELDTDEKKRKYTFQTCFTLDPAVQKQVREAFVKLYQDGLIYQGHEKNCCGNNDEKIFDYISPSGEKRGKSRRCQKHWELCRKIRKEEEKLEKDIREKNRPCPRCNSFFAPGGWNCLATSRPETIFADVALFVNPDDQQFGSGILKCTPGHDFTDYELGKKYQLPLISCCDEKGILNGLAGQWQGKEIGSIREELVRELEKRDICGEIKDYETNLASSAKSGALVEPLLSRQ</sequence>
<dbReference type="InterPro" id="IPR014729">
    <property type="entry name" value="Rossmann-like_a/b/a_fold"/>
</dbReference>
<reference evidence="8" key="1">
    <citation type="submission" date="2022-08" db="EMBL/GenBank/DDBJ databases">
        <authorList>
            <person name="Kallberg Y."/>
            <person name="Tangrot J."/>
            <person name="Rosling A."/>
        </authorList>
    </citation>
    <scope>NUCLEOTIDE SEQUENCE</scope>
    <source>
        <strain evidence="8">Wild A</strain>
    </source>
</reference>